<dbReference type="CDD" id="cd17359">
    <property type="entry name" value="MFS_XylE_like"/>
    <property type="match status" value="1"/>
</dbReference>
<feature type="transmembrane region" description="Helical" evidence="10">
    <location>
        <begin position="185"/>
        <end position="204"/>
    </location>
</feature>
<organism evidence="12 13">
    <name type="scientific">Sphingobium quisquiliarum P25</name>
    <dbReference type="NCBI Taxonomy" id="1329909"/>
    <lineage>
        <taxon>Bacteria</taxon>
        <taxon>Pseudomonadati</taxon>
        <taxon>Pseudomonadota</taxon>
        <taxon>Alphaproteobacteria</taxon>
        <taxon>Sphingomonadales</taxon>
        <taxon>Sphingomonadaceae</taxon>
        <taxon>Sphingobium</taxon>
    </lineage>
</organism>
<feature type="transmembrane region" description="Helical" evidence="10">
    <location>
        <begin position="303"/>
        <end position="326"/>
    </location>
</feature>
<evidence type="ECO:0000256" key="2">
    <source>
        <dbReference type="ARBA" id="ARBA00010992"/>
    </source>
</evidence>
<comment type="caution">
    <text evidence="12">The sequence shown here is derived from an EMBL/GenBank/DDBJ whole genome shotgun (WGS) entry which is preliminary data.</text>
</comment>
<dbReference type="InterPro" id="IPR050820">
    <property type="entry name" value="MFS_Sugar_Transporter"/>
</dbReference>
<dbReference type="PRINTS" id="PR00171">
    <property type="entry name" value="SUGRTRNSPORT"/>
</dbReference>
<dbReference type="PATRIC" id="fig|1329909.3.peg.721"/>
<dbReference type="Pfam" id="PF00083">
    <property type="entry name" value="Sugar_tr"/>
    <property type="match status" value="1"/>
</dbReference>
<dbReference type="InterPro" id="IPR005829">
    <property type="entry name" value="Sugar_transporter_CS"/>
</dbReference>
<dbReference type="GO" id="GO:0005886">
    <property type="term" value="C:plasma membrane"/>
    <property type="evidence" value="ECO:0007669"/>
    <property type="project" value="UniProtKB-SubCell"/>
</dbReference>
<feature type="transmembrane region" description="Helical" evidence="10">
    <location>
        <begin position="333"/>
        <end position="353"/>
    </location>
</feature>
<dbReference type="GO" id="GO:0022857">
    <property type="term" value="F:transmembrane transporter activity"/>
    <property type="evidence" value="ECO:0007669"/>
    <property type="project" value="InterPro"/>
</dbReference>
<reference evidence="12 13" key="1">
    <citation type="journal article" date="2013" name="Genome Announc.">
        <title>Draft Genome Sequence of Sphingobium quisquiliarum Strain P25T, a Novel Hexachlorocyclohexane (HCH)-Degrading Bacterium Isolated from an HCH Dumpsite.</title>
        <authorList>
            <person name="Kumar Singh A."/>
            <person name="Sangwan N."/>
            <person name="Sharma A."/>
            <person name="Gupta V."/>
            <person name="Khurana J.P."/>
            <person name="Lal R."/>
        </authorList>
    </citation>
    <scope>NUCLEOTIDE SEQUENCE [LARGE SCALE GENOMIC DNA]</scope>
    <source>
        <strain evidence="12 13">P25</strain>
    </source>
</reference>
<evidence type="ECO:0000256" key="4">
    <source>
        <dbReference type="ARBA" id="ARBA00022475"/>
    </source>
</evidence>
<evidence type="ECO:0000259" key="11">
    <source>
        <dbReference type="PROSITE" id="PS50850"/>
    </source>
</evidence>
<evidence type="ECO:0000256" key="7">
    <source>
        <dbReference type="ARBA" id="ARBA00022989"/>
    </source>
</evidence>
<dbReference type="Gene3D" id="1.20.1250.20">
    <property type="entry name" value="MFS general substrate transporter like domains"/>
    <property type="match status" value="2"/>
</dbReference>
<dbReference type="SUPFAM" id="SSF103473">
    <property type="entry name" value="MFS general substrate transporter"/>
    <property type="match status" value="1"/>
</dbReference>
<accession>T0IM32</accession>
<gene>
    <name evidence="12" type="ORF">L288_03790</name>
</gene>
<dbReference type="PROSITE" id="PS00217">
    <property type="entry name" value="SUGAR_TRANSPORT_2"/>
    <property type="match status" value="1"/>
</dbReference>
<evidence type="ECO:0000256" key="9">
    <source>
        <dbReference type="RuleBase" id="RU003346"/>
    </source>
</evidence>
<dbReference type="InterPro" id="IPR020846">
    <property type="entry name" value="MFS_dom"/>
</dbReference>
<dbReference type="PANTHER" id="PTHR48023:SF4">
    <property type="entry name" value="D-XYLOSE-PROTON SYMPORTER-LIKE 2"/>
    <property type="match status" value="1"/>
</dbReference>
<dbReference type="InterPro" id="IPR003663">
    <property type="entry name" value="Sugar/inositol_transpt"/>
</dbReference>
<keyword evidence="8 10" id="KW-0472">Membrane</keyword>
<keyword evidence="13" id="KW-1185">Reference proteome</keyword>
<keyword evidence="6 10" id="KW-0812">Transmembrane</keyword>
<feature type="transmembrane region" description="Helical" evidence="10">
    <location>
        <begin position="52"/>
        <end position="73"/>
    </location>
</feature>
<name>T0IM32_9SPHN</name>
<evidence type="ECO:0000256" key="10">
    <source>
        <dbReference type="SAM" id="Phobius"/>
    </source>
</evidence>
<feature type="transmembrane region" description="Helical" evidence="10">
    <location>
        <begin position="373"/>
        <end position="397"/>
    </location>
</feature>
<keyword evidence="4" id="KW-1003">Cell membrane</keyword>
<feature type="transmembrane region" description="Helical" evidence="10">
    <location>
        <begin position="85"/>
        <end position="104"/>
    </location>
</feature>
<dbReference type="RefSeq" id="WP_021237062.1">
    <property type="nucleotide sequence ID" value="NZ_ATHO01000028.1"/>
</dbReference>
<comment type="subcellular location">
    <subcellularLocation>
        <location evidence="1">Cell membrane</location>
        <topology evidence="1">Multi-pass membrane protein</topology>
    </subcellularLocation>
</comment>
<dbReference type="PROSITE" id="PS00216">
    <property type="entry name" value="SUGAR_TRANSPORT_1"/>
    <property type="match status" value="2"/>
</dbReference>
<dbReference type="NCBIfam" id="TIGR00879">
    <property type="entry name" value="SP"/>
    <property type="match status" value="1"/>
</dbReference>
<feature type="transmembrane region" description="Helical" evidence="10">
    <location>
        <begin position="110"/>
        <end position="131"/>
    </location>
</feature>
<comment type="similarity">
    <text evidence="2 9">Belongs to the major facilitator superfamily. Sugar transporter (TC 2.A.1.1) family.</text>
</comment>
<proteinExistence type="inferred from homology"/>
<dbReference type="InterPro" id="IPR005828">
    <property type="entry name" value="MFS_sugar_transport-like"/>
</dbReference>
<keyword evidence="3 9" id="KW-0813">Transport</keyword>
<dbReference type="PANTHER" id="PTHR48023">
    <property type="entry name" value="D-XYLOSE-PROTON SYMPORTER-LIKE 2"/>
    <property type="match status" value="1"/>
</dbReference>
<feature type="transmembrane region" description="Helical" evidence="10">
    <location>
        <begin position="12"/>
        <end position="32"/>
    </location>
</feature>
<evidence type="ECO:0000256" key="6">
    <source>
        <dbReference type="ARBA" id="ARBA00022692"/>
    </source>
</evidence>
<sequence length="472" mass="49236">MTEGSGSAERVNMAFIAAIVAVATIGGFMFGYDSGVINGTQKGLESAFQLGKLGIGVNVGAILVGSSIGAFLAGRMADLIGRRGVMMLAAILFLASAILAGAAGSSAVFIIARIIGGLGVGAASVISPVYISEVTPAAVRGRLSSVQQVMIITGLTGAFVANFVLARHAGGSTAELWMGFPAWRWMFWLQAIPAAIYFLALLVIPESPRYLVARGREAEAQAVLTRLFGPEAAARKVVEIRGSLAADHHRPKLSDLIDKSSGRIRPIVWTGIGLAVFQQLVGINVVFYYGATLWEAVGFSEDYALQTNILSGVLSIGACLATIALVDRVGRKPLLLIGSAGMAVTLAVVAYAFSTAVTGADGAVSLPGNNGVIALIAANLYVIFFNLSWGPIMWVMLGEMFPNQIRGSGLAVSGFAQWMANAAISVSFPALAVSPGLAITYTGYAFFAAVSFFFVRALVHETKGRELEDMAG</sequence>
<evidence type="ECO:0000256" key="3">
    <source>
        <dbReference type="ARBA" id="ARBA00022448"/>
    </source>
</evidence>
<feature type="transmembrane region" description="Helical" evidence="10">
    <location>
        <begin position="409"/>
        <end position="432"/>
    </location>
</feature>
<evidence type="ECO:0000256" key="8">
    <source>
        <dbReference type="ARBA" id="ARBA00023136"/>
    </source>
</evidence>
<evidence type="ECO:0000313" key="13">
    <source>
        <dbReference type="Proteomes" id="UP000015525"/>
    </source>
</evidence>
<dbReference type="AlphaFoldDB" id="T0IM32"/>
<keyword evidence="5" id="KW-0762">Sugar transport</keyword>
<evidence type="ECO:0000313" key="12">
    <source>
        <dbReference type="EMBL" id="EQB10704.1"/>
    </source>
</evidence>
<dbReference type="InterPro" id="IPR036259">
    <property type="entry name" value="MFS_trans_sf"/>
</dbReference>
<feature type="transmembrane region" description="Helical" evidence="10">
    <location>
        <begin position="267"/>
        <end position="291"/>
    </location>
</feature>
<feature type="transmembrane region" description="Helical" evidence="10">
    <location>
        <begin position="438"/>
        <end position="459"/>
    </location>
</feature>
<evidence type="ECO:0000256" key="5">
    <source>
        <dbReference type="ARBA" id="ARBA00022597"/>
    </source>
</evidence>
<feature type="domain" description="Major facilitator superfamily (MFS) profile" evidence="11">
    <location>
        <begin position="19"/>
        <end position="463"/>
    </location>
</feature>
<dbReference type="InterPro" id="IPR047984">
    <property type="entry name" value="XylE-like"/>
</dbReference>
<dbReference type="Proteomes" id="UP000015525">
    <property type="component" value="Unassembled WGS sequence"/>
</dbReference>
<keyword evidence="7 10" id="KW-1133">Transmembrane helix</keyword>
<dbReference type="FunFam" id="1.20.1250.20:FF:000122">
    <property type="entry name" value="D-xylose transporter XylE"/>
    <property type="match status" value="1"/>
</dbReference>
<feature type="transmembrane region" description="Helical" evidence="10">
    <location>
        <begin position="143"/>
        <end position="165"/>
    </location>
</feature>
<evidence type="ECO:0000256" key="1">
    <source>
        <dbReference type="ARBA" id="ARBA00004651"/>
    </source>
</evidence>
<protein>
    <submittedName>
        <fullName evidence="12">Major facilitator transporter</fullName>
    </submittedName>
</protein>
<dbReference type="PROSITE" id="PS50850">
    <property type="entry name" value="MFS"/>
    <property type="match status" value="1"/>
</dbReference>
<dbReference type="EMBL" id="ATHO01000028">
    <property type="protein sequence ID" value="EQB10704.1"/>
    <property type="molecule type" value="Genomic_DNA"/>
</dbReference>